<dbReference type="Gene3D" id="3.40.1420.30">
    <property type="match status" value="1"/>
</dbReference>
<evidence type="ECO:0000313" key="2">
    <source>
        <dbReference type="EMBL" id="CAG5080663.1"/>
    </source>
</evidence>
<feature type="signal peptide" evidence="1">
    <location>
        <begin position="1"/>
        <end position="18"/>
    </location>
</feature>
<proteinExistence type="predicted"/>
<keyword evidence="1" id="KW-0732">Signal</keyword>
<evidence type="ECO:0000313" key="3">
    <source>
        <dbReference type="Proteomes" id="UP000683507"/>
    </source>
</evidence>
<feature type="chain" id="PRO_5037138463" evidence="1">
    <location>
        <begin position="19"/>
        <end position="190"/>
    </location>
</feature>
<dbReference type="KEGG" id="ptan:CRYO30217_01412"/>
<dbReference type="RefSeq" id="WP_258541614.1">
    <property type="nucleotide sequence ID" value="NZ_OU015584.1"/>
</dbReference>
<gene>
    <name evidence="2" type="ORF">CRYO30217_01412</name>
</gene>
<dbReference type="Proteomes" id="UP000683507">
    <property type="component" value="Chromosome"/>
</dbReference>
<dbReference type="SUPFAM" id="SSF160574">
    <property type="entry name" value="BT0923-like"/>
    <property type="match status" value="1"/>
</dbReference>
<reference evidence="2" key="1">
    <citation type="submission" date="2021-04" db="EMBL/GenBank/DDBJ databases">
        <authorList>
            <person name="Rodrigo-Torres L."/>
            <person name="Arahal R. D."/>
            <person name="Lucena T."/>
        </authorList>
    </citation>
    <scope>NUCLEOTIDE SEQUENCE</scope>
    <source>
        <strain evidence="2">AS29M-1</strain>
    </source>
</reference>
<protein>
    <submittedName>
        <fullName evidence="2">Uncharacterized protein</fullName>
    </submittedName>
</protein>
<organism evidence="2 3">
    <name type="scientific">Parvicella tangerina</name>
    <dbReference type="NCBI Taxonomy" id="2829795"/>
    <lineage>
        <taxon>Bacteria</taxon>
        <taxon>Pseudomonadati</taxon>
        <taxon>Bacteroidota</taxon>
        <taxon>Flavobacteriia</taxon>
        <taxon>Flavobacteriales</taxon>
        <taxon>Parvicellaceae</taxon>
        <taxon>Parvicella</taxon>
    </lineage>
</organism>
<keyword evidence="3" id="KW-1185">Reference proteome</keyword>
<sequence length="190" mass="21787">MRLILFVSLIVTCLSTLAQNKFEKEYKISAEKVPVKALGFTKQLISSTDAIKWYREESQDGTTLEAKLDRKGLLLSVEFDTTGQLIDLEILVDHKDLPDSISNEILHELDSSFQKYKIVKIQLQYSGLESDVLEVIKGSSDETAITVKYEVVVRAKADKSWQWYETTHDRNGTMIEKLIIVRNNTDHLEY</sequence>
<dbReference type="EMBL" id="OU015584">
    <property type="protein sequence ID" value="CAG5080663.1"/>
    <property type="molecule type" value="Genomic_DNA"/>
</dbReference>
<accession>A0A916NAG7</accession>
<evidence type="ECO:0000256" key="1">
    <source>
        <dbReference type="SAM" id="SignalP"/>
    </source>
</evidence>
<dbReference type="AlphaFoldDB" id="A0A916NAG7"/>
<name>A0A916NAG7_9FLAO</name>